<dbReference type="InterPro" id="IPR046342">
    <property type="entry name" value="CBS_dom_sf"/>
</dbReference>
<protein>
    <submittedName>
        <fullName evidence="4">Putative signal-transduction protein with CBS domains</fullName>
    </submittedName>
</protein>
<dbReference type="STRING" id="265072.Mfla_2360"/>
<evidence type="ECO:0000313" key="5">
    <source>
        <dbReference type="Proteomes" id="UP000002440"/>
    </source>
</evidence>
<dbReference type="Proteomes" id="UP000002440">
    <property type="component" value="Chromosome"/>
</dbReference>
<dbReference type="OrthoDB" id="9807125at2"/>
<dbReference type="CDD" id="cd04623">
    <property type="entry name" value="CBS_pair_bac_euk"/>
    <property type="match status" value="1"/>
</dbReference>
<dbReference type="HOGENOM" id="CLU_040681_3_2_4"/>
<dbReference type="PANTHER" id="PTHR43080:SF2">
    <property type="entry name" value="CBS DOMAIN-CONTAINING PROTEIN"/>
    <property type="match status" value="1"/>
</dbReference>
<evidence type="ECO:0000313" key="4">
    <source>
        <dbReference type="EMBL" id="ABE50627.1"/>
    </source>
</evidence>
<reference evidence="4 5" key="1">
    <citation type="submission" date="2006-03" db="EMBL/GenBank/DDBJ databases">
        <title>Complete sequence of Methylobacillus flagellatus KT.</title>
        <authorList>
            <consortium name="US DOE Joint Genome Institute"/>
            <person name="Copeland A."/>
            <person name="Lucas S."/>
            <person name="Lapidus A."/>
            <person name="Barry K."/>
            <person name="Detter J.C."/>
            <person name="Glavina del Rio T."/>
            <person name="Hammon N."/>
            <person name="Israni S."/>
            <person name="Dalin E."/>
            <person name="Tice H."/>
            <person name="Pitluck S."/>
            <person name="Brettin T."/>
            <person name="Bruce D."/>
            <person name="Han C."/>
            <person name="Tapia R."/>
            <person name="Saunders E."/>
            <person name="Gilna P."/>
            <person name="Schmutz J."/>
            <person name="Larimer F."/>
            <person name="Land M."/>
            <person name="Kyrpides N."/>
            <person name="Anderson I."/>
            <person name="Richardson P."/>
        </authorList>
    </citation>
    <scope>NUCLEOTIDE SEQUENCE [LARGE SCALE GENOMIC DNA]</scope>
    <source>
        <strain evidence="5">KT / ATCC 51484 / DSM 6875</strain>
    </source>
</reference>
<accession>Q1GYR0</accession>
<dbReference type="InterPro" id="IPR051257">
    <property type="entry name" value="Diverse_CBS-Domain"/>
</dbReference>
<dbReference type="PROSITE" id="PS51371">
    <property type="entry name" value="CBS"/>
    <property type="match status" value="2"/>
</dbReference>
<sequence length="142" mass="15854">MKTVRQVLETKGSTVYSVAPESLVYDALLLMAEHHIGALVVMQRDKMVGIFSERDYAREVVIKGKTSKTTTVGDIMSVQLITVSPDDTVEHCMNLMSGKRIRHLPVLEGEKLVGLLSIGDLVKETIAYQEFLIKQLESYIQS</sequence>
<dbReference type="Pfam" id="PF00571">
    <property type="entry name" value="CBS"/>
    <property type="match status" value="2"/>
</dbReference>
<dbReference type="InterPro" id="IPR000644">
    <property type="entry name" value="CBS_dom"/>
</dbReference>
<feature type="domain" description="CBS" evidence="3">
    <location>
        <begin position="9"/>
        <end position="67"/>
    </location>
</feature>
<dbReference type="PANTHER" id="PTHR43080">
    <property type="entry name" value="CBS DOMAIN-CONTAINING PROTEIN CBSX3, MITOCHONDRIAL"/>
    <property type="match status" value="1"/>
</dbReference>
<keyword evidence="5" id="KW-1185">Reference proteome</keyword>
<dbReference type="RefSeq" id="WP_011480580.1">
    <property type="nucleotide sequence ID" value="NC_007947.1"/>
</dbReference>
<evidence type="ECO:0000256" key="1">
    <source>
        <dbReference type="ARBA" id="ARBA00023122"/>
    </source>
</evidence>
<organism evidence="4 5">
    <name type="scientific">Methylobacillus flagellatus (strain ATCC 51484 / DSM 6875 / VKM B-1610 / KT)</name>
    <dbReference type="NCBI Taxonomy" id="265072"/>
    <lineage>
        <taxon>Bacteria</taxon>
        <taxon>Pseudomonadati</taxon>
        <taxon>Pseudomonadota</taxon>
        <taxon>Betaproteobacteria</taxon>
        <taxon>Nitrosomonadales</taxon>
        <taxon>Methylophilaceae</taxon>
        <taxon>Methylobacillus</taxon>
    </lineage>
</organism>
<keyword evidence="1 2" id="KW-0129">CBS domain</keyword>
<gene>
    <name evidence="4" type="ordered locus">Mfla_2360</name>
</gene>
<dbReference type="eggNOG" id="COG2905">
    <property type="taxonomic scope" value="Bacteria"/>
</dbReference>
<name>Q1GYR0_METFK</name>
<dbReference type="Gene3D" id="3.10.580.10">
    <property type="entry name" value="CBS-domain"/>
    <property type="match status" value="1"/>
</dbReference>
<dbReference type="SMART" id="SM00116">
    <property type="entry name" value="CBS"/>
    <property type="match status" value="2"/>
</dbReference>
<dbReference type="KEGG" id="mfa:Mfla_2360"/>
<feature type="domain" description="CBS" evidence="3">
    <location>
        <begin position="76"/>
        <end position="132"/>
    </location>
</feature>
<dbReference type="AlphaFoldDB" id="Q1GYR0"/>
<evidence type="ECO:0000256" key="2">
    <source>
        <dbReference type="PROSITE-ProRule" id="PRU00703"/>
    </source>
</evidence>
<evidence type="ECO:0000259" key="3">
    <source>
        <dbReference type="PROSITE" id="PS51371"/>
    </source>
</evidence>
<dbReference type="EMBL" id="CP000284">
    <property type="protein sequence ID" value="ABE50627.1"/>
    <property type="molecule type" value="Genomic_DNA"/>
</dbReference>
<proteinExistence type="predicted"/>
<dbReference type="SUPFAM" id="SSF54631">
    <property type="entry name" value="CBS-domain pair"/>
    <property type="match status" value="1"/>
</dbReference>
<dbReference type="InterPro" id="IPR044725">
    <property type="entry name" value="CBSX3_CBS_dom"/>
</dbReference>